<dbReference type="AlphaFoldDB" id="A0A840CW48"/>
<comment type="caution">
    <text evidence="1">The sequence shown here is derived from an EMBL/GenBank/DDBJ whole genome shotgun (WGS) entry which is preliminary data.</text>
</comment>
<evidence type="ECO:0000313" key="2">
    <source>
        <dbReference type="Proteomes" id="UP000560658"/>
    </source>
</evidence>
<sequence>MLERRTPKIYLSITWILFFTLFTRAEEQHYYFKQFSLEQGLSQSRVQCIHRDHQGVMWIGTKWGLNSYDQSELKSYLHDRNQPNSLPDNFIRFITEDHSGNLYVSTNKGVATYNKTENQFHPLVYDGKPFQAWSYFPTNDGFLFGGEETLYTYNPTDQHIHAIFPHIEGDSRKQINRIFQWQPNLLIASSRKDGLWMYDLVK</sequence>
<name>A0A840CW48_9BACE</name>
<protein>
    <submittedName>
        <fullName evidence="1">Ligand-binding sensor domain-containing protein</fullName>
    </submittedName>
</protein>
<dbReference type="SUPFAM" id="SSF63829">
    <property type="entry name" value="Calcium-dependent phosphotriesterase"/>
    <property type="match status" value="1"/>
</dbReference>
<dbReference type="EMBL" id="JACIER010000007">
    <property type="protein sequence ID" value="MBB4044307.1"/>
    <property type="molecule type" value="Genomic_DNA"/>
</dbReference>
<keyword evidence="2" id="KW-1185">Reference proteome</keyword>
<dbReference type="Pfam" id="PF07494">
    <property type="entry name" value="Reg_prop"/>
    <property type="match status" value="2"/>
</dbReference>
<dbReference type="InterPro" id="IPR011110">
    <property type="entry name" value="Reg_prop"/>
</dbReference>
<reference evidence="1" key="1">
    <citation type="submission" date="2020-08" db="EMBL/GenBank/DDBJ databases">
        <title>Genomic Encyclopedia of Type Strains, Phase IV (KMG-IV): sequencing the most valuable type-strain genomes for metagenomic binning, comparative biology and taxonomic classification.</title>
        <authorList>
            <person name="Goeker M."/>
        </authorList>
    </citation>
    <scope>NUCLEOTIDE SEQUENCE [LARGE SCALE GENOMIC DNA]</scope>
    <source>
        <strain evidence="1">DSM 105720</strain>
    </source>
</reference>
<gene>
    <name evidence="1" type="ORF">GGR06_002098</name>
</gene>
<dbReference type="Proteomes" id="UP000560658">
    <property type="component" value="Unassembled WGS sequence"/>
</dbReference>
<proteinExistence type="predicted"/>
<organism evidence="1 2">
    <name type="scientific">Bacteroides reticulotermitis</name>
    <dbReference type="NCBI Taxonomy" id="1133319"/>
    <lineage>
        <taxon>Bacteria</taxon>
        <taxon>Pseudomonadati</taxon>
        <taxon>Bacteroidota</taxon>
        <taxon>Bacteroidia</taxon>
        <taxon>Bacteroidales</taxon>
        <taxon>Bacteroidaceae</taxon>
        <taxon>Bacteroides</taxon>
    </lineage>
</organism>
<dbReference type="InterPro" id="IPR015943">
    <property type="entry name" value="WD40/YVTN_repeat-like_dom_sf"/>
</dbReference>
<dbReference type="Gene3D" id="2.130.10.10">
    <property type="entry name" value="YVTN repeat-like/Quinoprotein amine dehydrogenase"/>
    <property type="match status" value="1"/>
</dbReference>
<accession>A0A840CW48</accession>
<evidence type="ECO:0000313" key="1">
    <source>
        <dbReference type="EMBL" id="MBB4044307.1"/>
    </source>
</evidence>